<dbReference type="EMBL" id="CP034204">
    <property type="protein sequence ID" value="QBZ53689.1"/>
    <property type="molecule type" value="Genomic_DNA"/>
</dbReference>
<proteinExistence type="predicted"/>
<protein>
    <submittedName>
        <fullName evidence="1">Uncharacterized protein</fullName>
    </submittedName>
</protein>
<reference evidence="1 2" key="1">
    <citation type="journal article" date="2019" name="Mol. Biol. Evol.">
        <title>Blast fungal genomes show frequent chromosomal changes, gene gains and losses, and effector gene turnover.</title>
        <authorList>
            <person name="Gomez Luciano L.B."/>
            <person name="Jason Tsai I."/>
            <person name="Chuma I."/>
            <person name="Tosa Y."/>
            <person name="Chen Y.H."/>
            <person name="Li J.Y."/>
            <person name="Li M.Y."/>
            <person name="Jade Lu M.Y."/>
            <person name="Nakayashiki H."/>
            <person name="Li W.H."/>
        </authorList>
    </citation>
    <scope>NUCLEOTIDE SEQUENCE [LARGE SCALE GENOMIC DNA]</scope>
    <source>
        <strain evidence="1">MZ5-1-6</strain>
    </source>
</reference>
<evidence type="ECO:0000313" key="1">
    <source>
        <dbReference type="EMBL" id="QBZ53689.1"/>
    </source>
</evidence>
<organism evidence="1 2">
    <name type="scientific">Pyricularia oryzae</name>
    <name type="common">Rice blast fungus</name>
    <name type="synonym">Magnaporthe oryzae</name>
    <dbReference type="NCBI Taxonomy" id="318829"/>
    <lineage>
        <taxon>Eukaryota</taxon>
        <taxon>Fungi</taxon>
        <taxon>Dikarya</taxon>
        <taxon>Ascomycota</taxon>
        <taxon>Pezizomycotina</taxon>
        <taxon>Sordariomycetes</taxon>
        <taxon>Sordariomycetidae</taxon>
        <taxon>Magnaporthales</taxon>
        <taxon>Pyriculariaceae</taxon>
        <taxon>Pyricularia</taxon>
    </lineage>
</organism>
<dbReference type="VEuPathDB" id="FungiDB:M_BR32_EuGene_00137001"/>
<accession>A0A4P7MU46</accession>
<sequence length="118" mass="12715">MQISVSQLVTLAGLIMGASARLHSAAVCVQNRSYGSTGNGTPQGITYGSYVDYEIDSAATQCACNFYRNRHTGNNQWDSCPDCVFDGIQCLSNGWHLGGDEITYYCEKLCNSQGAQAN</sequence>
<dbReference type="AlphaFoldDB" id="A0A4P7MU46"/>
<name>A0A4P7MU46_PYROR</name>
<dbReference type="Proteomes" id="UP000294847">
    <property type="component" value="Chromosome 1"/>
</dbReference>
<gene>
    <name evidence="1" type="ORF">PoMZ_09378</name>
</gene>
<dbReference type="OMA" id="KACAAYK"/>
<evidence type="ECO:0000313" key="2">
    <source>
        <dbReference type="Proteomes" id="UP000294847"/>
    </source>
</evidence>